<evidence type="ECO:0000256" key="5">
    <source>
        <dbReference type="ARBA" id="ARBA00023136"/>
    </source>
</evidence>
<keyword evidence="12" id="KW-1185">Reference proteome</keyword>
<feature type="chain" id="PRO_5035910040" description="Receptor ligand binding region domain-containing protein" evidence="9">
    <location>
        <begin position="22"/>
        <end position="293"/>
    </location>
</feature>
<keyword evidence="5" id="KW-0472">Membrane</keyword>
<keyword evidence="9" id="KW-0732">Signal</keyword>
<dbReference type="Gene3D" id="3.40.50.2300">
    <property type="match status" value="1"/>
</dbReference>
<evidence type="ECO:0000256" key="4">
    <source>
        <dbReference type="ARBA" id="ARBA00023040"/>
    </source>
</evidence>
<organism evidence="11 12">
    <name type="scientific">Owenia fusiformis</name>
    <name type="common">Polychaete worm</name>
    <dbReference type="NCBI Taxonomy" id="6347"/>
    <lineage>
        <taxon>Eukaryota</taxon>
        <taxon>Metazoa</taxon>
        <taxon>Spiralia</taxon>
        <taxon>Lophotrochozoa</taxon>
        <taxon>Annelida</taxon>
        <taxon>Polychaeta</taxon>
        <taxon>Sedentaria</taxon>
        <taxon>Canalipalpata</taxon>
        <taxon>Sabellida</taxon>
        <taxon>Oweniida</taxon>
        <taxon>Oweniidae</taxon>
        <taxon>Owenia</taxon>
    </lineage>
</organism>
<evidence type="ECO:0000256" key="8">
    <source>
        <dbReference type="ARBA" id="ARBA00023224"/>
    </source>
</evidence>
<evidence type="ECO:0000256" key="2">
    <source>
        <dbReference type="ARBA" id="ARBA00022692"/>
    </source>
</evidence>
<dbReference type="PANTHER" id="PTHR10519:SF20">
    <property type="entry name" value="G-PROTEIN COUPLED RECEPTOR 156-RELATED"/>
    <property type="match status" value="1"/>
</dbReference>
<dbReference type="PANTHER" id="PTHR10519">
    <property type="entry name" value="GABA-B RECEPTOR"/>
    <property type="match status" value="1"/>
</dbReference>
<comment type="caution">
    <text evidence="11">The sequence shown here is derived from an EMBL/GenBank/DDBJ whole genome shotgun (WGS) entry which is preliminary data.</text>
</comment>
<comment type="subcellular location">
    <subcellularLocation>
        <location evidence="1">Membrane</location>
    </subcellularLocation>
</comment>
<dbReference type="EMBL" id="CAIIXF020000009">
    <property type="protein sequence ID" value="CAH1794097.1"/>
    <property type="molecule type" value="Genomic_DNA"/>
</dbReference>
<dbReference type="Pfam" id="PF01094">
    <property type="entry name" value="ANF_receptor"/>
    <property type="match status" value="1"/>
</dbReference>
<sequence>MDGTFLTVVWILVVEMQMSLGQENGIIRLGYITGSKRPNTDKMSMYRKPGQVISGAITLAVNEINNDTTVLPNHKLEFVIAETYGEEAISVRETAMLPNKNISAYIGPQETCVHEAFIARGFNLPMISYYCPDYEVSDKDMYPTFLRTRPPDSQISKSVVSLLLGQNWKKVSFIYSSKFAHIADTISELLKENEISVSNTRMFTGPYFHGHGENPFVRIVKDTYITTRIYVMLAEHYEFVGLMSHLQNKGLLDTGEYFVIGVQPYQYDPIAPASYIQGKYFRYPIRLHMSRQQ</sequence>
<gene>
    <name evidence="11" type="ORF">OFUS_LOCUS18860</name>
</gene>
<dbReference type="InterPro" id="IPR028082">
    <property type="entry name" value="Peripla_BP_I"/>
</dbReference>
<evidence type="ECO:0000256" key="1">
    <source>
        <dbReference type="ARBA" id="ARBA00004370"/>
    </source>
</evidence>
<evidence type="ECO:0000313" key="12">
    <source>
        <dbReference type="Proteomes" id="UP000749559"/>
    </source>
</evidence>
<dbReference type="GO" id="GO:0004965">
    <property type="term" value="F:G protein-coupled GABA receptor activity"/>
    <property type="evidence" value="ECO:0007669"/>
    <property type="project" value="InterPro"/>
</dbReference>
<evidence type="ECO:0000256" key="3">
    <source>
        <dbReference type="ARBA" id="ARBA00022989"/>
    </source>
</evidence>
<name>A0A8S4PLM9_OWEFU</name>
<keyword evidence="8" id="KW-0807">Transducer</keyword>
<dbReference type="GO" id="GO:0038039">
    <property type="term" value="C:G protein-coupled receptor heterodimeric complex"/>
    <property type="evidence" value="ECO:0007669"/>
    <property type="project" value="TreeGrafter"/>
</dbReference>
<evidence type="ECO:0000256" key="7">
    <source>
        <dbReference type="ARBA" id="ARBA00023180"/>
    </source>
</evidence>
<keyword evidence="7" id="KW-0325">Glycoprotein</keyword>
<dbReference type="AlphaFoldDB" id="A0A8S4PLM9"/>
<keyword evidence="3" id="KW-1133">Transmembrane helix</keyword>
<dbReference type="SUPFAM" id="SSF53822">
    <property type="entry name" value="Periplasmic binding protein-like I"/>
    <property type="match status" value="1"/>
</dbReference>
<dbReference type="InterPro" id="IPR001828">
    <property type="entry name" value="ANF_lig-bd_rcpt"/>
</dbReference>
<dbReference type="OrthoDB" id="60033at2759"/>
<evidence type="ECO:0000259" key="10">
    <source>
        <dbReference type="Pfam" id="PF01094"/>
    </source>
</evidence>
<reference evidence="11" key="1">
    <citation type="submission" date="2022-03" db="EMBL/GenBank/DDBJ databases">
        <authorList>
            <person name="Martin C."/>
        </authorList>
    </citation>
    <scope>NUCLEOTIDE SEQUENCE</scope>
</reference>
<keyword evidence="4" id="KW-0297">G-protein coupled receptor</keyword>
<accession>A0A8S4PLM9</accession>
<proteinExistence type="predicted"/>
<keyword evidence="2" id="KW-0812">Transmembrane</keyword>
<keyword evidence="6" id="KW-0675">Receptor</keyword>
<evidence type="ECO:0000313" key="11">
    <source>
        <dbReference type="EMBL" id="CAH1794097.1"/>
    </source>
</evidence>
<evidence type="ECO:0000256" key="6">
    <source>
        <dbReference type="ARBA" id="ARBA00023170"/>
    </source>
</evidence>
<feature type="domain" description="Receptor ligand binding region" evidence="10">
    <location>
        <begin position="55"/>
        <end position="253"/>
    </location>
</feature>
<protein>
    <recommendedName>
        <fullName evidence="10">Receptor ligand binding region domain-containing protein</fullName>
    </recommendedName>
</protein>
<feature type="signal peptide" evidence="9">
    <location>
        <begin position="1"/>
        <end position="21"/>
    </location>
</feature>
<dbReference type="InterPro" id="IPR002455">
    <property type="entry name" value="GPCR3_GABA-B"/>
</dbReference>
<dbReference type="Proteomes" id="UP000749559">
    <property type="component" value="Unassembled WGS sequence"/>
</dbReference>
<evidence type="ECO:0000256" key="9">
    <source>
        <dbReference type="SAM" id="SignalP"/>
    </source>
</evidence>